<dbReference type="EMBL" id="CAJVPZ010031580">
    <property type="protein sequence ID" value="CAG8739656.1"/>
    <property type="molecule type" value="Genomic_DNA"/>
</dbReference>
<evidence type="ECO:0000313" key="1">
    <source>
        <dbReference type="EMBL" id="CAG8739656.1"/>
    </source>
</evidence>
<organism evidence="1 2">
    <name type="scientific">Racocetra fulgida</name>
    <dbReference type="NCBI Taxonomy" id="60492"/>
    <lineage>
        <taxon>Eukaryota</taxon>
        <taxon>Fungi</taxon>
        <taxon>Fungi incertae sedis</taxon>
        <taxon>Mucoromycota</taxon>
        <taxon>Glomeromycotina</taxon>
        <taxon>Glomeromycetes</taxon>
        <taxon>Diversisporales</taxon>
        <taxon>Gigasporaceae</taxon>
        <taxon>Racocetra</taxon>
    </lineage>
</organism>
<dbReference type="Proteomes" id="UP000789396">
    <property type="component" value="Unassembled WGS sequence"/>
</dbReference>
<dbReference type="AlphaFoldDB" id="A0A9N9IKG5"/>
<dbReference type="OrthoDB" id="10313278at2759"/>
<gene>
    <name evidence="1" type="ORF">RFULGI_LOCUS12759</name>
</gene>
<feature type="non-terminal residue" evidence="1">
    <location>
        <position position="53"/>
    </location>
</feature>
<proteinExistence type="predicted"/>
<comment type="caution">
    <text evidence="1">The sequence shown here is derived from an EMBL/GenBank/DDBJ whole genome shotgun (WGS) entry which is preliminary data.</text>
</comment>
<sequence length="53" mass="5877">MSQPNPTTGGRPFVPPNTISVNSTFNDFTVEQKYNNLIKGTDLFTSAQETENQ</sequence>
<reference evidence="1" key="1">
    <citation type="submission" date="2021-06" db="EMBL/GenBank/DDBJ databases">
        <authorList>
            <person name="Kallberg Y."/>
            <person name="Tangrot J."/>
            <person name="Rosling A."/>
        </authorList>
    </citation>
    <scope>NUCLEOTIDE SEQUENCE</scope>
    <source>
        <strain evidence="1">IN212</strain>
    </source>
</reference>
<protein>
    <submittedName>
        <fullName evidence="1">12054_t:CDS:1</fullName>
    </submittedName>
</protein>
<name>A0A9N9IKG5_9GLOM</name>
<evidence type="ECO:0000313" key="2">
    <source>
        <dbReference type="Proteomes" id="UP000789396"/>
    </source>
</evidence>
<keyword evidence="2" id="KW-1185">Reference proteome</keyword>
<accession>A0A9N9IKG5</accession>